<dbReference type="SMART" id="SM01179">
    <property type="entry name" value="DUF862"/>
    <property type="match status" value="1"/>
</dbReference>
<evidence type="ECO:0000256" key="1">
    <source>
        <dbReference type="ARBA" id="ARBA00022670"/>
    </source>
</evidence>
<evidence type="ECO:0000256" key="2">
    <source>
        <dbReference type="ARBA" id="ARBA00022801"/>
    </source>
</evidence>
<dbReference type="GO" id="GO:0008233">
    <property type="term" value="F:peptidase activity"/>
    <property type="evidence" value="ECO:0007669"/>
    <property type="project" value="UniProtKB-KW"/>
</dbReference>
<dbReference type="Gene3D" id="3.90.1720.30">
    <property type="entry name" value="PPPDE domains"/>
    <property type="match status" value="1"/>
</dbReference>
<dbReference type="Pfam" id="PF05903">
    <property type="entry name" value="Peptidase_C97"/>
    <property type="match status" value="1"/>
</dbReference>
<organism evidence="4">
    <name type="scientific">Bodo saltans virus</name>
    <dbReference type="NCBI Taxonomy" id="2024608"/>
    <lineage>
        <taxon>Viruses</taxon>
        <taxon>Varidnaviria</taxon>
        <taxon>Bamfordvirae</taxon>
        <taxon>Nucleocytoviricota</taxon>
        <taxon>Megaviricetes</taxon>
        <taxon>Imitervirales</taxon>
        <taxon>Mimiviridae</taxon>
        <taxon>Klosneuvirinae</taxon>
        <taxon>Theiavirus</taxon>
        <taxon>Theiavirus salishense</taxon>
    </lineage>
</organism>
<evidence type="ECO:0000259" key="3">
    <source>
        <dbReference type="PROSITE" id="PS51858"/>
    </source>
</evidence>
<gene>
    <name evidence="4" type="ORF">BMW23_0940</name>
</gene>
<dbReference type="EMBL" id="MF782455">
    <property type="protein sequence ID" value="ATZ80985.1"/>
    <property type="molecule type" value="Genomic_DNA"/>
</dbReference>
<protein>
    <recommendedName>
        <fullName evidence="3">PPPDE domain-containing protein</fullName>
    </recommendedName>
</protein>
<dbReference type="GO" id="GO:0006508">
    <property type="term" value="P:proteolysis"/>
    <property type="evidence" value="ECO:0007669"/>
    <property type="project" value="UniProtKB-KW"/>
</dbReference>
<name>A0A2H4UVX2_9VIRU</name>
<keyword evidence="2" id="KW-0378">Hydrolase</keyword>
<proteinExistence type="predicted"/>
<dbReference type="InterPro" id="IPR042266">
    <property type="entry name" value="PPPDE_sf"/>
</dbReference>
<sequence>MKIKLKDFEKNKSINIIYLAVYKLKSSIFPIYHTSIVFNNKEYTFSCSNGFSQSELFMFAYHNEYFEFKYFIPLIKIDDSSIQIVYKYLNYLTDNINSSYYNIFAFNCNFVASNVVNKIYEELLKQSKAPIRINKIPKKINRLAEMGYYVFKKIYSNLKLKTKKKILLRLDIDIYDEYEIENYHNFVKQIRKDLRSQ</sequence>
<keyword evidence="1" id="KW-0645">Protease</keyword>
<keyword evidence="5" id="KW-1185">Reference proteome</keyword>
<dbReference type="InterPro" id="IPR008580">
    <property type="entry name" value="PPPDE_dom"/>
</dbReference>
<evidence type="ECO:0000313" key="5">
    <source>
        <dbReference type="Proteomes" id="UP000240325"/>
    </source>
</evidence>
<dbReference type="PROSITE" id="PS51858">
    <property type="entry name" value="PPPDE"/>
    <property type="match status" value="1"/>
</dbReference>
<feature type="domain" description="PPPDE" evidence="3">
    <location>
        <begin position="15"/>
        <end position="146"/>
    </location>
</feature>
<dbReference type="Proteomes" id="UP000240325">
    <property type="component" value="Segment"/>
</dbReference>
<evidence type="ECO:0000313" key="4">
    <source>
        <dbReference type="EMBL" id="ATZ80985.1"/>
    </source>
</evidence>
<accession>A0A2H4UVX2</accession>
<reference evidence="4" key="1">
    <citation type="journal article" date="2017" name="Elife">
        <title>The kinetoplastid-infecting Bodo saltans virus (BsV), a window into the most abundant giant viruses in the sea.</title>
        <authorList>
            <person name="Deeg C.M."/>
            <person name="Chow C.-E.T."/>
            <person name="Suttle C.A."/>
        </authorList>
    </citation>
    <scope>NUCLEOTIDE SEQUENCE</scope>
    <source>
        <strain evidence="4">NG1</strain>
    </source>
</reference>